<organism evidence="5 6">
    <name type="scientific">Thermocoleostomius sinensis A174</name>
    <dbReference type="NCBI Taxonomy" id="2016057"/>
    <lineage>
        <taxon>Bacteria</taxon>
        <taxon>Bacillati</taxon>
        <taxon>Cyanobacteriota</taxon>
        <taxon>Cyanophyceae</taxon>
        <taxon>Oculatellales</taxon>
        <taxon>Oculatellaceae</taxon>
        <taxon>Thermocoleostomius</taxon>
    </lineage>
</organism>
<dbReference type="KEGG" id="tsin:OXH18_15875"/>
<dbReference type="CDD" id="cd14014">
    <property type="entry name" value="STKc_PknB_like"/>
    <property type="match status" value="1"/>
</dbReference>
<evidence type="ECO:0000256" key="3">
    <source>
        <dbReference type="PROSITE-ProRule" id="PRU10141"/>
    </source>
</evidence>
<dbReference type="EMBL" id="CP113797">
    <property type="protein sequence ID" value="WAL58652.1"/>
    <property type="molecule type" value="Genomic_DNA"/>
</dbReference>
<dbReference type="PANTHER" id="PTHR24348">
    <property type="entry name" value="SERINE/THREONINE-PROTEIN KINASE UNC-51-RELATED"/>
    <property type="match status" value="1"/>
</dbReference>
<evidence type="ECO:0000256" key="2">
    <source>
        <dbReference type="ARBA" id="ARBA00022840"/>
    </source>
</evidence>
<protein>
    <submittedName>
        <fullName evidence="5">Serine/threonine-protein kinase</fullName>
    </submittedName>
</protein>
<evidence type="ECO:0000313" key="6">
    <source>
        <dbReference type="Proteomes" id="UP001163152"/>
    </source>
</evidence>
<dbReference type="GO" id="GO:0005737">
    <property type="term" value="C:cytoplasm"/>
    <property type="evidence" value="ECO:0007669"/>
    <property type="project" value="TreeGrafter"/>
</dbReference>
<keyword evidence="6" id="KW-1185">Reference proteome</keyword>
<feature type="binding site" evidence="3">
    <location>
        <position position="43"/>
    </location>
    <ligand>
        <name>ATP</name>
        <dbReference type="ChEBI" id="CHEBI:30616"/>
    </ligand>
</feature>
<dbReference type="PROSITE" id="PS50011">
    <property type="entry name" value="PROTEIN_KINASE_DOM"/>
    <property type="match status" value="1"/>
</dbReference>
<proteinExistence type="predicted"/>
<dbReference type="PANTHER" id="PTHR24348:SF68">
    <property type="entry name" value="SERINE_THREONINE-PROTEIN KINASE ATG1C"/>
    <property type="match status" value="1"/>
</dbReference>
<dbReference type="InterPro" id="IPR011009">
    <property type="entry name" value="Kinase-like_dom_sf"/>
</dbReference>
<dbReference type="SUPFAM" id="SSF56112">
    <property type="entry name" value="Protein kinase-like (PK-like)"/>
    <property type="match status" value="1"/>
</dbReference>
<dbReference type="Pfam" id="PF00069">
    <property type="entry name" value="Pkinase"/>
    <property type="match status" value="1"/>
</dbReference>
<keyword evidence="1 3" id="KW-0547">Nucleotide-binding</keyword>
<keyword evidence="2 3" id="KW-0067">ATP-binding</keyword>
<sequence>MSSQLGIQSKRSNYRLLGLVGQGQFGRVFCAVHRQTGQIVALKELDRQRFSTHKFLRELRFLLSLQHPNIVNCQALEHTPTGRYLVMDYCHGGTLRKLMAEDVRVGMLQSLKLVADILQGLDHAHSHDIIHCDIKPENILLNVEPNGWTARISDFGVARLSQESVRQALGNTGSPAYMAPERFYGQYSPTSDLYAVGVLLFELLAGYRPFSGTPADLMSAHLNQPLKIPETIPAILHPLITTALQKLSARRFQTAQEMLAALQTIVQTSTITDASSRLLQLTSPQPVLPLQAPPQAFTHDGVTALAIVPPVYQDATKDNSTTTLRNFYICHAQQHQIHLQLASDINVEASSKTSSVNSTALSSSWSFAFKDEIRALLARPQGCFVATLRSLYLVTAPVTEAELAPQLIYRSKQEEEIGIDLQGQWLATLTRLPATNQSLQIWQLTPTAMLLASSPPIPFIVEQSIQRIDNRQAIDSYQLLVLDSRHIAVIVNLTNASQPANSGPPGSLIIVMTRRGTVVGTIPLPIWLGSAWLTANHAQIVAIDRLQAGLMVLIDLKPYRLWRLNIGIQPTTMASIAWGYVVADAEGNLMFFDRQWHQVGHLLAPAPVTAITFLDIDRLLLATWNGQQGTLQILNVKEAPVELLF</sequence>
<dbReference type="InterPro" id="IPR017441">
    <property type="entry name" value="Protein_kinase_ATP_BS"/>
</dbReference>
<dbReference type="Proteomes" id="UP001163152">
    <property type="component" value="Chromosome"/>
</dbReference>
<keyword evidence="5" id="KW-0808">Transferase</keyword>
<dbReference type="InterPro" id="IPR008271">
    <property type="entry name" value="Ser/Thr_kinase_AS"/>
</dbReference>
<feature type="domain" description="Protein kinase" evidence="4">
    <location>
        <begin position="14"/>
        <end position="266"/>
    </location>
</feature>
<evidence type="ECO:0000313" key="5">
    <source>
        <dbReference type="EMBL" id="WAL58652.1"/>
    </source>
</evidence>
<dbReference type="InterPro" id="IPR045269">
    <property type="entry name" value="Atg1-like"/>
</dbReference>
<dbReference type="GO" id="GO:0005524">
    <property type="term" value="F:ATP binding"/>
    <property type="evidence" value="ECO:0007669"/>
    <property type="project" value="UniProtKB-UniRule"/>
</dbReference>
<accession>A0A9E9C8P1</accession>
<evidence type="ECO:0000256" key="1">
    <source>
        <dbReference type="ARBA" id="ARBA00022741"/>
    </source>
</evidence>
<dbReference type="PROSITE" id="PS00108">
    <property type="entry name" value="PROTEIN_KINASE_ST"/>
    <property type="match status" value="1"/>
</dbReference>
<dbReference type="SMART" id="SM00220">
    <property type="entry name" value="S_TKc"/>
    <property type="match status" value="1"/>
</dbReference>
<dbReference type="AlphaFoldDB" id="A0A9E9C8P1"/>
<dbReference type="RefSeq" id="WP_268608077.1">
    <property type="nucleotide sequence ID" value="NZ_CP113797.1"/>
</dbReference>
<reference evidence="5" key="1">
    <citation type="submission" date="2022-12" db="EMBL/GenBank/DDBJ databases">
        <title>Polyphasic identification of a Novel Hot-Spring Cyanobacterium Ocullathermofonsia sinensis gen nov. sp. nov. and Genomic Insights on its Adaptations to the Thermal Habitat.</title>
        <authorList>
            <person name="Daroch M."/>
            <person name="Tang J."/>
            <person name="Jiang Y."/>
        </authorList>
    </citation>
    <scope>NUCLEOTIDE SEQUENCE</scope>
    <source>
        <strain evidence="5">PKUAC-SCTA174</strain>
    </source>
</reference>
<dbReference type="GO" id="GO:0004674">
    <property type="term" value="F:protein serine/threonine kinase activity"/>
    <property type="evidence" value="ECO:0007669"/>
    <property type="project" value="InterPro"/>
</dbReference>
<dbReference type="Gene3D" id="1.10.510.10">
    <property type="entry name" value="Transferase(Phosphotransferase) domain 1"/>
    <property type="match status" value="1"/>
</dbReference>
<gene>
    <name evidence="5" type="ORF">OXH18_15875</name>
</gene>
<keyword evidence="5" id="KW-0418">Kinase</keyword>
<name>A0A9E9C8P1_9CYAN</name>
<dbReference type="InterPro" id="IPR000719">
    <property type="entry name" value="Prot_kinase_dom"/>
</dbReference>
<evidence type="ECO:0000259" key="4">
    <source>
        <dbReference type="PROSITE" id="PS50011"/>
    </source>
</evidence>
<dbReference type="PROSITE" id="PS00107">
    <property type="entry name" value="PROTEIN_KINASE_ATP"/>
    <property type="match status" value="1"/>
</dbReference>